<sequence>MFLVDFFACLKFRCFGCKLWRCCWWDFLLANGFDRITQRRSPEQRCSPTASPDSSQRQQRKMKTKNYITTYCLFKCFSRYLVHRSNSNFQYSSQFPGFRCQVSRTSRPLETVLPDPKQNLPSVHPLREYIGRDLTSASNFSGYTHRIPCRFFGSTPIVMQRNPMFSTINADDITKFKEILGEKNVVQDEEALLAANTDWMRKYKGSSNLLLQPRTTEEVYIFLSCEIVAACFTIFCIRISFPHLDRLFDKVSQVLKYCNSRCLAVVPQGGNTGLVGGSVPVFDEVIINMGSMKNIISFDKVRRRLYMVSGILVCEAGCILENLVSFLDNQGCLLWILVVLFPSGVYFLASIGGGCCFQFSLCCRAVWKPNFWILDLTMPPFRFVMPLDLGAKGSCQIGGNVSTNAGGLRFVRYGSLHGNVLGLEAVLANGTVLDMLGTLRKDNTGYDLKHLFIGSEGSLGIISKVSILTPPKLSSVNLAFLACKDYVSCQNLLLEAKRKLGNILSAFEFLDSHSMDLVLNHSEGVRNPLPPSMHNFYVLIETTGSDQSYDKEKLEAFLLRSMEVGLISDGVLAQDINQAFSFWRIREGVPEALMKAGAVYKYDLSLPIEKMYDLVEEMRMRLGPAAKVVGYGHLGDGNLHLNISLPEYDDTVLGQVEPFVYEWTSKHRGSISAEHGLGLMKANKIHYSKSTESVHLMVSIKKLLDPNGILNPYKVLPSSLTS</sequence>
<accession>A0ACC0LCN0</accession>
<organism evidence="1 2">
    <name type="scientific">Rhododendron molle</name>
    <name type="common">Chinese azalea</name>
    <name type="synonym">Azalea mollis</name>
    <dbReference type="NCBI Taxonomy" id="49168"/>
    <lineage>
        <taxon>Eukaryota</taxon>
        <taxon>Viridiplantae</taxon>
        <taxon>Streptophyta</taxon>
        <taxon>Embryophyta</taxon>
        <taxon>Tracheophyta</taxon>
        <taxon>Spermatophyta</taxon>
        <taxon>Magnoliopsida</taxon>
        <taxon>eudicotyledons</taxon>
        <taxon>Gunneridae</taxon>
        <taxon>Pentapetalae</taxon>
        <taxon>asterids</taxon>
        <taxon>Ericales</taxon>
        <taxon>Ericaceae</taxon>
        <taxon>Ericoideae</taxon>
        <taxon>Rhodoreae</taxon>
        <taxon>Rhododendron</taxon>
    </lineage>
</organism>
<dbReference type="Proteomes" id="UP001062846">
    <property type="component" value="Chromosome 13"/>
</dbReference>
<comment type="caution">
    <text evidence="1">The sequence shown here is derived from an EMBL/GenBank/DDBJ whole genome shotgun (WGS) entry which is preliminary data.</text>
</comment>
<keyword evidence="2" id="KW-1185">Reference proteome</keyword>
<name>A0ACC0LCN0_RHOML</name>
<proteinExistence type="predicted"/>
<gene>
    <name evidence="1" type="ORF">RHMOL_Rhmol13G0308700</name>
</gene>
<protein>
    <submittedName>
        <fullName evidence="1">Uncharacterized protein</fullName>
    </submittedName>
</protein>
<dbReference type="EMBL" id="CM046400">
    <property type="protein sequence ID" value="KAI8526454.1"/>
    <property type="molecule type" value="Genomic_DNA"/>
</dbReference>
<reference evidence="1" key="1">
    <citation type="submission" date="2022-02" db="EMBL/GenBank/DDBJ databases">
        <title>Plant Genome Project.</title>
        <authorList>
            <person name="Zhang R.-G."/>
        </authorList>
    </citation>
    <scope>NUCLEOTIDE SEQUENCE</scope>
    <source>
        <strain evidence="1">AT1</strain>
    </source>
</reference>
<evidence type="ECO:0000313" key="2">
    <source>
        <dbReference type="Proteomes" id="UP001062846"/>
    </source>
</evidence>
<evidence type="ECO:0000313" key="1">
    <source>
        <dbReference type="EMBL" id="KAI8526454.1"/>
    </source>
</evidence>